<dbReference type="PANTHER" id="PTHR43877">
    <property type="entry name" value="AMINOALKYLPHOSPHONATE N-ACETYLTRANSFERASE-RELATED-RELATED"/>
    <property type="match status" value="1"/>
</dbReference>
<dbReference type="Pfam" id="PF00583">
    <property type="entry name" value="Acetyltransf_1"/>
    <property type="match status" value="1"/>
</dbReference>
<evidence type="ECO:0000313" key="5">
    <source>
        <dbReference type="Proteomes" id="UP001499938"/>
    </source>
</evidence>
<evidence type="ECO:0000259" key="3">
    <source>
        <dbReference type="PROSITE" id="PS51186"/>
    </source>
</evidence>
<organism evidence="4 5">
    <name type="scientific">Nostocoides veronense</name>
    <dbReference type="NCBI Taxonomy" id="330836"/>
    <lineage>
        <taxon>Bacteria</taxon>
        <taxon>Bacillati</taxon>
        <taxon>Actinomycetota</taxon>
        <taxon>Actinomycetes</taxon>
        <taxon>Micrococcales</taxon>
        <taxon>Intrasporangiaceae</taxon>
        <taxon>Nostocoides</taxon>
    </lineage>
</organism>
<dbReference type="CDD" id="cd04301">
    <property type="entry name" value="NAT_SF"/>
    <property type="match status" value="1"/>
</dbReference>
<keyword evidence="2" id="KW-0012">Acyltransferase</keyword>
<dbReference type="SUPFAM" id="SSF55729">
    <property type="entry name" value="Acyl-CoA N-acyltransferases (Nat)"/>
    <property type="match status" value="1"/>
</dbReference>
<dbReference type="InterPro" id="IPR016181">
    <property type="entry name" value="Acyl_CoA_acyltransferase"/>
</dbReference>
<dbReference type="InterPro" id="IPR050832">
    <property type="entry name" value="Bact_Acetyltransf"/>
</dbReference>
<evidence type="ECO:0000313" key="4">
    <source>
        <dbReference type="EMBL" id="GAA1780917.1"/>
    </source>
</evidence>
<dbReference type="EMBL" id="BAAAPO010000006">
    <property type="protein sequence ID" value="GAA1780917.1"/>
    <property type="molecule type" value="Genomic_DNA"/>
</dbReference>
<sequence length="170" mass="19157">MTEIRVRSLSEEDWATYRTNRLAALAESPEAFVAQLADEQAYDEQLWRLRMRRAQRMLAEVEDEAVGIVSVGELADADNTAEIFGLWVRPDWRGKSVAAKLVRAASEQAREDGFDRIAYWAGTDNGRAVAFASSFGFRPTGRRRPMRVTNGADDEEEIAMVLSLAEDRSR</sequence>
<dbReference type="Gene3D" id="3.40.630.30">
    <property type="match status" value="1"/>
</dbReference>
<feature type="domain" description="N-acetyltransferase" evidence="3">
    <location>
        <begin position="4"/>
        <end position="165"/>
    </location>
</feature>
<dbReference type="PROSITE" id="PS51186">
    <property type="entry name" value="GNAT"/>
    <property type="match status" value="1"/>
</dbReference>
<proteinExistence type="predicted"/>
<name>A0ABP4XJ60_9MICO</name>
<dbReference type="PANTHER" id="PTHR43877:SF1">
    <property type="entry name" value="ACETYLTRANSFERASE"/>
    <property type="match status" value="1"/>
</dbReference>
<comment type="caution">
    <text evidence="4">The sequence shown here is derived from an EMBL/GenBank/DDBJ whole genome shotgun (WGS) entry which is preliminary data.</text>
</comment>
<protein>
    <submittedName>
        <fullName evidence="4">GNAT family N-acetyltransferase</fullName>
    </submittedName>
</protein>
<dbReference type="RefSeq" id="WP_344080198.1">
    <property type="nucleotide sequence ID" value="NZ_BAAAPO010000006.1"/>
</dbReference>
<accession>A0ABP4XJ60</accession>
<dbReference type="Proteomes" id="UP001499938">
    <property type="component" value="Unassembled WGS sequence"/>
</dbReference>
<dbReference type="InterPro" id="IPR000182">
    <property type="entry name" value="GNAT_dom"/>
</dbReference>
<gene>
    <name evidence="4" type="ORF">GCM10009811_02830</name>
</gene>
<keyword evidence="1" id="KW-0808">Transferase</keyword>
<reference evidence="5" key="1">
    <citation type="journal article" date="2019" name="Int. J. Syst. Evol. Microbiol.">
        <title>The Global Catalogue of Microorganisms (GCM) 10K type strain sequencing project: providing services to taxonomists for standard genome sequencing and annotation.</title>
        <authorList>
            <consortium name="The Broad Institute Genomics Platform"/>
            <consortium name="The Broad Institute Genome Sequencing Center for Infectious Disease"/>
            <person name="Wu L."/>
            <person name="Ma J."/>
        </authorList>
    </citation>
    <scope>NUCLEOTIDE SEQUENCE [LARGE SCALE GENOMIC DNA]</scope>
    <source>
        <strain evidence="5">JCM 15592</strain>
    </source>
</reference>
<evidence type="ECO:0000256" key="1">
    <source>
        <dbReference type="ARBA" id="ARBA00022679"/>
    </source>
</evidence>
<keyword evidence="5" id="KW-1185">Reference proteome</keyword>
<evidence type="ECO:0000256" key="2">
    <source>
        <dbReference type="ARBA" id="ARBA00023315"/>
    </source>
</evidence>